<dbReference type="EC" id="1.4.3.4" evidence="2"/>
<proteinExistence type="inferred from homology"/>
<dbReference type="Proteomes" id="UP000235672">
    <property type="component" value="Unassembled WGS sequence"/>
</dbReference>
<accession>A0A2J6QNY9</accession>
<dbReference type="PANTHER" id="PTHR43563:SF1">
    <property type="entry name" value="AMINE OXIDASE [FLAVIN-CONTAINING] B"/>
    <property type="match status" value="1"/>
</dbReference>
<dbReference type="OrthoDB" id="7777654at2759"/>
<evidence type="ECO:0000256" key="3">
    <source>
        <dbReference type="ARBA" id="ARBA00048448"/>
    </source>
</evidence>
<dbReference type="PANTHER" id="PTHR43563">
    <property type="entry name" value="AMINE OXIDASE"/>
    <property type="match status" value="1"/>
</dbReference>
<comment type="similarity">
    <text evidence="1">Belongs to the flavin monoamine oxidase family.</text>
</comment>
<dbReference type="Gene3D" id="3.50.50.60">
    <property type="entry name" value="FAD/NAD(P)-binding domain"/>
    <property type="match status" value="2"/>
</dbReference>
<reference evidence="5 6" key="1">
    <citation type="submission" date="2016-05" db="EMBL/GenBank/DDBJ databases">
        <title>A degradative enzymes factory behind the ericoid mycorrhizal symbiosis.</title>
        <authorList>
            <consortium name="DOE Joint Genome Institute"/>
            <person name="Martino E."/>
            <person name="Morin E."/>
            <person name="Grelet G."/>
            <person name="Kuo A."/>
            <person name="Kohler A."/>
            <person name="Daghino S."/>
            <person name="Barry K."/>
            <person name="Choi C."/>
            <person name="Cichocki N."/>
            <person name="Clum A."/>
            <person name="Copeland A."/>
            <person name="Hainaut M."/>
            <person name="Haridas S."/>
            <person name="Labutti K."/>
            <person name="Lindquist E."/>
            <person name="Lipzen A."/>
            <person name="Khouja H.-R."/>
            <person name="Murat C."/>
            <person name="Ohm R."/>
            <person name="Olson A."/>
            <person name="Spatafora J."/>
            <person name="Veneault-Fourrey C."/>
            <person name="Henrissat B."/>
            <person name="Grigoriev I."/>
            <person name="Martin F."/>
            <person name="Perotto S."/>
        </authorList>
    </citation>
    <scope>NUCLEOTIDE SEQUENCE [LARGE SCALE GENOMIC DNA]</scope>
    <source>
        <strain evidence="5 6">UAMH 7357</strain>
    </source>
</reference>
<dbReference type="Pfam" id="PF01593">
    <property type="entry name" value="Amino_oxidase"/>
    <property type="match status" value="1"/>
</dbReference>
<feature type="domain" description="Amine oxidase" evidence="4">
    <location>
        <begin position="6"/>
        <end position="228"/>
    </location>
</feature>
<sequence length="237" mass="26065">MRESCADILLSSPISSVSTSSGISTVTTRTGQIFHAPQIISTLPVNCLGDVEFTPAIDAKKLAAAKEQHLTKVVKMHTYTKTTLKPTLTAATGAAKIAFGFTEADVHAPENGTFSVFFGSEPQLDRSSPSATFLDFKEALKEQFVTDKNTAEDVEPEEMFWHDWTNDEFAKGAWCTFPMGWQENYLDALRRDEHGGAVIFASADWADGWRGFIDGAFEAGRAAARKVLKRDLHDRVL</sequence>
<organism evidence="5 6">
    <name type="scientific">Hyaloscypha hepaticicola</name>
    <dbReference type="NCBI Taxonomy" id="2082293"/>
    <lineage>
        <taxon>Eukaryota</taxon>
        <taxon>Fungi</taxon>
        <taxon>Dikarya</taxon>
        <taxon>Ascomycota</taxon>
        <taxon>Pezizomycotina</taxon>
        <taxon>Leotiomycetes</taxon>
        <taxon>Helotiales</taxon>
        <taxon>Hyaloscyphaceae</taxon>
        <taxon>Hyaloscypha</taxon>
    </lineage>
</organism>
<evidence type="ECO:0000256" key="1">
    <source>
        <dbReference type="ARBA" id="ARBA00005995"/>
    </source>
</evidence>
<dbReference type="InterPro" id="IPR050703">
    <property type="entry name" value="Flavin_MAO"/>
</dbReference>
<gene>
    <name evidence="5" type="ORF">NA56DRAFT_640700</name>
</gene>
<dbReference type="InterPro" id="IPR036188">
    <property type="entry name" value="FAD/NAD-bd_sf"/>
</dbReference>
<evidence type="ECO:0000313" key="5">
    <source>
        <dbReference type="EMBL" id="PMD27980.1"/>
    </source>
</evidence>
<comment type="catalytic activity">
    <reaction evidence="3">
        <text>a secondary aliphatic amine + O2 + H2O = a primary amine + an aldehyde + H2O2</text>
        <dbReference type="Rhea" id="RHEA:26414"/>
        <dbReference type="ChEBI" id="CHEBI:15377"/>
        <dbReference type="ChEBI" id="CHEBI:15379"/>
        <dbReference type="ChEBI" id="CHEBI:16240"/>
        <dbReference type="ChEBI" id="CHEBI:17478"/>
        <dbReference type="ChEBI" id="CHEBI:58855"/>
        <dbReference type="ChEBI" id="CHEBI:65296"/>
        <dbReference type="EC" id="1.4.3.4"/>
    </reaction>
</comment>
<name>A0A2J6QNY9_9HELO</name>
<dbReference type="AlphaFoldDB" id="A0A2J6QNY9"/>
<evidence type="ECO:0000256" key="2">
    <source>
        <dbReference type="ARBA" id="ARBA00012804"/>
    </source>
</evidence>
<evidence type="ECO:0000259" key="4">
    <source>
        <dbReference type="Pfam" id="PF01593"/>
    </source>
</evidence>
<keyword evidence="6" id="KW-1185">Reference proteome</keyword>
<dbReference type="InterPro" id="IPR002937">
    <property type="entry name" value="Amino_oxidase"/>
</dbReference>
<dbReference type="SUPFAM" id="SSF51905">
    <property type="entry name" value="FAD/NAD(P)-binding domain"/>
    <property type="match status" value="1"/>
</dbReference>
<evidence type="ECO:0000313" key="6">
    <source>
        <dbReference type="Proteomes" id="UP000235672"/>
    </source>
</evidence>
<dbReference type="STRING" id="1745343.A0A2J6QNY9"/>
<protein>
    <recommendedName>
        <fullName evidence="2">monoamine oxidase</fullName>
        <ecNumber evidence="2">1.4.3.4</ecNumber>
    </recommendedName>
</protein>
<dbReference type="EMBL" id="KZ613465">
    <property type="protein sequence ID" value="PMD27980.1"/>
    <property type="molecule type" value="Genomic_DNA"/>
</dbReference>
<dbReference type="GO" id="GO:0097621">
    <property type="term" value="F:monoamine oxidase activity"/>
    <property type="evidence" value="ECO:0007669"/>
    <property type="project" value="UniProtKB-EC"/>
</dbReference>